<keyword evidence="1" id="KW-0812">Transmembrane</keyword>
<keyword evidence="1" id="KW-1133">Transmembrane helix</keyword>
<dbReference type="VEuPathDB" id="VectorBase:GAUT033252"/>
<evidence type="ECO:0000313" key="2">
    <source>
        <dbReference type="EnsemblMetazoa" id="GAUT033252-PA"/>
    </source>
</evidence>
<dbReference type="AlphaFoldDB" id="A0A1A9VCX7"/>
<accession>A0A1A9VCX7</accession>
<protein>
    <submittedName>
        <fullName evidence="2">Uncharacterized protein</fullName>
    </submittedName>
</protein>
<evidence type="ECO:0000256" key="1">
    <source>
        <dbReference type="SAM" id="Phobius"/>
    </source>
</evidence>
<keyword evidence="3" id="KW-1185">Reference proteome</keyword>
<organism evidence="2 3">
    <name type="scientific">Glossina austeni</name>
    <name type="common">Savannah tsetse fly</name>
    <dbReference type="NCBI Taxonomy" id="7395"/>
    <lineage>
        <taxon>Eukaryota</taxon>
        <taxon>Metazoa</taxon>
        <taxon>Ecdysozoa</taxon>
        <taxon>Arthropoda</taxon>
        <taxon>Hexapoda</taxon>
        <taxon>Insecta</taxon>
        <taxon>Pterygota</taxon>
        <taxon>Neoptera</taxon>
        <taxon>Endopterygota</taxon>
        <taxon>Diptera</taxon>
        <taxon>Brachycera</taxon>
        <taxon>Muscomorpha</taxon>
        <taxon>Hippoboscoidea</taxon>
        <taxon>Glossinidae</taxon>
        <taxon>Glossina</taxon>
    </lineage>
</organism>
<evidence type="ECO:0000313" key="3">
    <source>
        <dbReference type="Proteomes" id="UP000078200"/>
    </source>
</evidence>
<sequence length="109" mass="12005">MVNGTMADHGISNFRSPIINEANLLPSSWLGGGINGGMPPFLRIPVALRRHTASIFLQFNFMNTPPAHIWLAYIKTEVTPREVTIFMAALAPLVSVFLFEVMFSTGTDL</sequence>
<dbReference type="STRING" id="7395.A0A1A9VCX7"/>
<name>A0A1A9VCX7_GLOAU</name>
<feature type="transmembrane region" description="Helical" evidence="1">
    <location>
        <begin position="83"/>
        <end position="103"/>
    </location>
</feature>
<dbReference type="EnsemblMetazoa" id="GAUT033252-RA">
    <property type="protein sequence ID" value="GAUT033252-PA"/>
    <property type="gene ID" value="GAUT033252"/>
</dbReference>
<reference evidence="2" key="1">
    <citation type="submission" date="2020-05" db="UniProtKB">
        <authorList>
            <consortium name="EnsemblMetazoa"/>
        </authorList>
    </citation>
    <scope>IDENTIFICATION</scope>
    <source>
        <strain evidence="2">TTRI</strain>
    </source>
</reference>
<proteinExistence type="predicted"/>
<dbReference type="Proteomes" id="UP000078200">
    <property type="component" value="Unassembled WGS sequence"/>
</dbReference>
<keyword evidence="1" id="KW-0472">Membrane</keyword>